<dbReference type="Proteomes" id="UP000195569">
    <property type="component" value="Unassembled WGS sequence"/>
</dbReference>
<reference evidence="1" key="1">
    <citation type="submission" date="2016-12" db="EMBL/GenBank/DDBJ databases">
        <authorList>
            <person name="Moulin L."/>
        </authorList>
    </citation>
    <scope>NUCLEOTIDE SEQUENCE [LARGE SCALE GENOMIC DNA]</scope>
    <source>
        <strain evidence="1">STM 7183</strain>
    </source>
</reference>
<proteinExistence type="predicted"/>
<comment type="caution">
    <text evidence="1">The sequence shown here is derived from an EMBL/GenBank/DDBJ whole genome shotgun (WGS) entry which is preliminary data.</text>
</comment>
<evidence type="ECO:0000313" key="1">
    <source>
        <dbReference type="EMBL" id="SIT47637.1"/>
    </source>
</evidence>
<evidence type="ECO:0000313" key="2">
    <source>
        <dbReference type="Proteomes" id="UP000195569"/>
    </source>
</evidence>
<keyword evidence="2" id="KW-1185">Reference proteome</keyword>
<protein>
    <submittedName>
        <fullName evidence="1">Uncharacterized protein</fullName>
    </submittedName>
</protein>
<name>A0A1N7SL01_9BURK</name>
<gene>
    <name evidence="1" type="ORF">BN2476_590049</name>
</gene>
<dbReference type="AlphaFoldDB" id="A0A1N7SL01"/>
<dbReference type="EMBL" id="CYGY02000059">
    <property type="protein sequence ID" value="SIT47637.1"/>
    <property type="molecule type" value="Genomic_DNA"/>
</dbReference>
<accession>A0A1N7SL01</accession>
<sequence>MTEPNDERSDACASERFAHYARKGLNPVRTSFAKIIGSSHAAKWPPVSGLLK</sequence>
<organism evidence="1 2">
    <name type="scientific">Paraburkholderia piptadeniae</name>
    <dbReference type="NCBI Taxonomy" id="1701573"/>
    <lineage>
        <taxon>Bacteria</taxon>
        <taxon>Pseudomonadati</taxon>
        <taxon>Pseudomonadota</taxon>
        <taxon>Betaproteobacteria</taxon>
        <taxon>Burkholderiales</taxon>
        <taxon>Burkholderiaceae</taxon>
        <taxon>Paraburkholderia</taxon>
    </lineage>
</organism>